<dbReference type="Proteomes" id="UP000317648">
    <property type="component" value="Chromosome"/>
</dbReference>
<organism evidence="2 3">
    <name type="scientific">Lignipirellula cremea</name>
    <dbReference type="NCBI Taxonomy" id="2528010"/>
    <lineage>
        <taxon>Bacteria</taxon>
        <taxon>Pseudomonadati</taxon>
        <taxon>Planctomycetota</taxon>
        <taxon>Planctomycetia</taxon>
        <taxon>Pirellulales</taxon>
        <taxon>Pirellulaceae</taxon>
        <taxon>Lignipirellula</taxon>
    </lineage>
</organism>
<dbReference type="RefSeq" id="WP_145054717.1">
    <property type="nucleotide sequence ID" value="NZ_CP036433.1"/>
</dbReference>
<sequence precursor="true">MRTWVLLFLCWSGITSVGFAADETSSELVGKEVQAFPLTNLFVRMLHQMEISVEDFGASTGVVWELG</sequence>
<feature type="signal peptide" evidence="1">
    <location>
        <begin position="1"/>
        <end position="20"/>
    </location>
</feature>
<protein>
    <submittedName>
        <fullName evidence="2">Uncharacterized protein</fullName>
    </submittedName>
</protein>
<evidence type="ECO:0000313" key="3">
    <source>
        <dbReference type="Proteomes" id="UP000317648"/>
    </source>
</evidence>
<proteinExistence type="predicted"/>
<evidence type="ECO:0000313" key="2">
    <source>
        <dbReference type="EMBL" id="QDU96041.1"/>
    </source>
</evidence>
<dbReference type="KEGG" id="lcre:Pla8534_38600"/>
<dbReference type="AlphaFoldDB" id="A0A518DW28"/>
<keyword evidence="1" id="KW-0732">Signal</keyword>
<gene>
    <name evidence="2" type="ORF">Pla8534_38600</name>
</gene>
<dbReference type="EMBL" id="CP036433">
    <property type="protein sequence ID" value="QDU96041.1"/>
    <property type="molecule type" value="Genomic_DNA"/>
</dbReference>
<keyword evidence="3" id="KW-1185">Reference proteome</keyword>
<feature type="chain" id="PRO_5022117485" evidence="1">
    <location>
        <begin position="21"/>
        <end position="67"/>
    </location>
</feature>
<accession>A0A518DW28</accession>
<evidence type="ECO:0000256" key="1">
    <source>
        <dbReference type="SAM" id="SignalP"/>
    </source>
</evidence>
<reference evidence="2 3" key="1">
    <citation type="submission" date="2019-02" db="EMBL/GenBank/DDBJ databases">
        <title>Deep-cultivation of Planctomycetes and their phenomic and genomic characterization uncovers novel biology.</title>
        <authorList>
            <person name="Wiegand S."/>
            <person name="Jogler M."/>
            <person name="Boedeker C."/>
            <person name="Pinto D."/>
            <person name="Vollmers J."/>
            <person name="Rivas-Marin E."/>
            <person name="Kohn T."/>
            <person name="Peeters S.H."/>
            <person name="Heuer A."/>
            <person name="Rast P."/>
            <person name="Oberbeckmann S."/>
            <person name="Bunk B."/>
            <person name="Jeske O."/>
            <person name="Meyerdierks A."/>
            <person name="Storesund J.E."/>
            <person name="Kallscheuer N."/>
            <person name="Luecker S."/>
            <person name="Lage O.M."/>
            <person name="Pohl T."/>
            <person name="Merkel B.J."/>
            <person name="Hornburger P."/>
            <person name="Mueller R.-W."/>
            <person name="Bruemmer F."/>
            <person name="Labrenz M."/>
            <person name="Spormann A.M."/>
            <person name="Op den Camp H."/>
            <person name="Overmann J."/>
            <person name="Amann R."/>
            <person name="Jetten M.S.M."/>
            <person name="Mascher T."/>
            <person name="Medema M.H."/>
            <person name="Devos D.P."/>
            <person name="Kaster A.-K."/>
            <person name="Ovreas L."/>
            <person name="Rohde M."/>
            <person name="Galperin M.Y."/>
            <person name="Jogler C."/>
        </authorList>
    </citation>
    <scope>NUCLEOTIDE SEQUENCE [LARGE SCALE GENOMIC DNA]</scope>
    <source>
        <strain evidence="2 3">Pla85_3_4</strain>
    </source>
</reference>
<name>A0A518DW28_9BACT</name>